<organism evidence="2 3">
    <name type="scientific">Mortierella isabellina</name>
    <name type="common">Filamentous fungus</name>
    <name type="synonym">Umbelopsis isabellina</name>
    <dbReference type="NCBI Taxonomy" id="91625"/>
    <lineage>
        <taxon>Eukaryota</taxon>
        <taxon>Fungi</taxon>
        <taxon>Fungi incertae sedis</taxon>
        <taxon>Mucoromycota</taxon>
        <taxon>Mucoromycotina</taxon>
        <taxon>Umbelopsidomycetes</taxon>
        <taxon>Umbelopsidales</taxon>
        <taxon>Umbelopsidaceae</taxon>
        <taxon>Umbelopsis</taxon>
    </lineage>
</organism>
<proteinExistence type="predicted"/>
<feature type="compositionally biased region" description="Acidic residues" evidence="1">
    <location>
        <begin position="278"/>
        <end position="288"/>
    </location>
</feature>
<reference evidence="2" key="1">
    <citation type="submission" date="2020-12" db="EMBL/GenBank/DDBJ databases">
        <title>Metabolic potential, ecology and presence of endohyphal bacteria is reflected in genomic diversity of Mucoromycotina.</title>
        <authorList>
            <person name="Muszewska A."/>
            <person name="Okrasinska A."/>
            <person name="Steczkiewicz K."/>
            <person name="Drgas O."/>
            <person name="Orlowska M."/>
            <person name="Perlinska-Lenart U."/>
            <person name="Aleksandrzak-Piekarczyk T."/>
            <person name="Szatraj K."/>
            <person name="Zielenkiewicz U."/>
            <person name="Pilsyk S."/>
            <person name="Malc E."/>
            <person name="Mieczkowski P."/>
            <person name="Kruszewska J.S."/>
            <person name="Biernat P."/>
            <person name="Pawlowska J."/>
        </authorList>
    </citation>
    <scope>NUCLEOTIDE SEQUENCE</scope>
    <source>
        <strain evidence="2">WA0000067209</strain>
    </source>
</reference>
<accession>A0A8H7UNC2</accession>
<evidence type="ECO:0000313" key="3">
    <source>
        <dbReference type="Proteomes" id="UP000654370"/>
    </source>
</evidence>
<comment type="caution">
    <text evidence="2">The sequence shown here is derived from an EMBL/GenBank/DDBJ whole genome shotgun (WGS) entry which is preliminary data.</text>
</comment>
<feature type="compositionally biased region" description="Polar residues" evidence="1">
    <location>
        <begin position="121"/>
        <end position="130"/>
    </location>
</feature>
<feature type="region of interest" description="Disordered" evidence="1">
    <location>
        <begin position="277"/>
        <end position="297"/>
    </location>
</feature>
<feature type="compositionally biased region" description="Low complexity" evidence="1">
    <location>
        <begin position="106"/>
        <end position="120"/>
    </location>
</feature>
<name>A0A8H7UNC2_MORIS</name>
<feature type="region of interest" description="Disordered" evidence="1">
    <location>
        <begin position="317"/>
        <end position="412"/>
    </location>
</feature>
<feature type="region of interest" description="Disordered" evidence="1">
    <location>
        <begin position="192"/>
        <end position="246"/>
    </location>
</feature>
<keyword evidence="3" id="KW-1185">Reference proteome</keyword>
<dbReference type="Proteomes" id="UP000654370">
    <property type="component" value="Unassembled WGS sequence"/>
</dbReference>
<feature type="region of interest" description="Disordered" evidence="1">
    <location>
        <begin position="88"/>
        <end position="137"/>
    </location>
</feature>
<dbReference type="OrthoDB" id="2290247at2759"/>
<protein>
    <submittedName>
        <fullName evidence="2">Uncharacterized protein</fullName>
    </submittedName>
</protein>
<feature type="compositionally biased region" description="Low complexity" evidence="1">
    <location>
        <begin position="206"/>
        <end position="217"/>
    </location>
</feature>
<dbReference type="EMBL" id="JAEPQZ010000001">
    <property type="protein sequence ID" value="KAG2186083.1"/>
    <property type="molecule type" value="Genomic_DNA"/>
</dbReference>
<evidence type="ECO:0000256" key="1">
    <source>
        <dbReference type="SAM" id="MobiDB-lite"/>
    </source>
</evidence>
<evidence type="ECO:0000313" key="2">
    <source>
        <dbReference type="EMBL" id="KAG2186083.1"/>
    </source>
</evidence>
<feature type="compositionally biased region" description="Low complexity" evidence="1">
    <location>
        <begin position="88"/>
        <end position="98"/>
    </location>
</feature>
<sequence length="412" mass="46275">MVTAVKSRKSKPLPLVDLFRKPKSDNVAHVPALGSGVHNLPPSLHTAYEPYTPNTATLMDSLIRSKSRSRKDDAQLASSLVKPDIDTDYTARSSSRSRSLSRDTRTTNTARTRSSSRSRSYSVGEQSPISTYAAAPPVPSIPLEHQLLKAKSSPISPHSPKNMDMRGRHRIYDEDLDDRPIGQLLDSNIRSRSLRVNRSSEPYKVSSPTSKSHPTTPIVATPSSREHYIRDRQHSTSSSSDEDDNIPLAATNMVPTWFHSSPQALQAKLAKINKQSLLDDEEEEDDEDHIPIAALGSPMSPIRGEFMTAADKYKEKVRERIFGDKPSSSSSDEQDDNMPIQQAHRMRQARRQSVDDVPRGRRSRNFFESYPEEEHRGRSRSRSRIPASEKPCRNRPENDIPPVPRLPSVYNV</sequence>
<dbReference type="AlphaFoldDB" id="A0A8H7UNC2"/>
<feature type="compositionally biased region" description="Basic and acidic residues" evidence="1">
    <location>
        <begin position="224"/>
        <end position="234"/>
    </location>
</feature>
<gene>
    <name evidence="2" type="ORF">INT43_002521</name>
</gene>